<dbReference type="PANTHER" id="PTHR23147">
    <property type="entry name" value="SERINE/ARGININE RICH SPLICING FACTOR"/>
    <property type="match status" value="1"/>
</dbReference>
<dbReference type="GeneID" id="106472048"/>
<evidence type="ECO:0000313" key="6">
    <source>
        <dbReference type="RefSeq" id="XP_013788129.1"/>
    </source>
</evidence>
<organism evidence="5 7">
    <name type="scientific">Limulus polyphemus</name>
    <name type="common">Atlantic horseshoe crab</name>
    <dbReference type="NCBI Taxonomy" id="6850"/>
    <lineage>
        <taxon>Eukaryota</taxon>
        <taxon>Metazoa</taxon>
        <taxon>Ecdysozoa</taxon>
        <taxon>Arthropoda</taxon>
        <taxon>Chelicerata</taxon>
        <taxon>Merostomata</taxon>
        <taxon>Xiphosura</taxon>
        <taxon>Limulidae</taxon>
        <taxon>Limulus</taxon>
    </lineage>
</organism>
<feature type="region of interest" description="Disordered" evidence="3">
    <location>
        <begin position="154"/>
        <end position="174"/>
    </location>
</feature>
<proteinExistence type="predicted"/>
<evidence type="ECO:0000256" key="2">
    <source>
        <dbReference type="PROSITE-ProRule" id="PRU00176"/>
    </source>
</evidence>
<keyword evidence="5" id="KW-1185">Reference proteome</keyword>
<dbReference type="InterPro" id="IPR000504">
    <property type="entry name" value="RRM_dom"/>
</dbReference>
<reference evidence="6 7" key="1">
    <citation type="submission" date="2025-05" db="UniProtKB">
        <authorList>
            <consortium name="RefSeq"/>
        </authorList>
    </citation>
    <scope>IDENTIFICATION</scope>
    <source>
        <tissue evidence="6 7">Muscle</tissue>
    </source>
</reference>
<dbReference type="Pfam" id="PF00076">
    <property type="entry name" value="RRM_1"/>
    <property type="match status" value="1"/>
</dbReference>
<dbReference type="SUPFAM" id="SSF54928">
    <property type="entry name" value="RNA-binding domain, RBD"/>
    <property type="match status" value="1"/>
</dbReference>
<feature type="region of interest" description="Disordered" evidence="3">
    <location>
        <begin position="80"/>
        <end position="139"/>
    </location>
</feature>
<evidence type="ECO:0000313" key="7">
    <source>
        <dbReference type="RefSeq" id="XP_022256368.1"/>
    </source>
</evidence>
<dbReference type="SMART" id="SM00360">
    <property type="entry name" value="RRM"/>
    <property type="match status" value="1"/>
</dbReference>
<sequence>MQRRDRGTRVFVGGLTEDIQKEDLEMEFSKVGKILSVWVAQNPPGFGFVEFDHRDDADEAISSMNGQIINGIRIRVEMSRGRRGRGGPRGRGGFRGGRGGGFRGNRGGYDRRGSSYDSYRGDSSFSRRGGGYRSRDGGGRFDHFDSYGDGYDSYDYKSSGPSYRSRSPISNSVF</sequence>
<dbReference type="InterPro" id="IPR035979">
    <property type="entry name" value="RBD_domain_sf"/>
</dbReference>
<dbReference type="Proteomes" id="UP000694941">
    <property type="component" value="Unplaced"/>
</dbReference>
<dbReference type="InterPro" id="IPR012677">
    <property type="entry name" value="Nucleotide-bd_a/b_plait_sf"/>
</dbReference>
<evidence type="ECO:0000256" key="1">
    <source>
        <dbReference type="ARBA" id="ARBA00022884"/>
    </source>
</evidence>
<dbReference type="InterPro" id="IPR050907">
    <property type="entry name" value="SRSF"/>
</dbReference>
<gene>
    <name evidence="6 7" type="primary">LOC106472048</name>
</gene>
<feature type="compositionally biased region" description="Low complexity" evidence="3">
    <location>
        <begin position="154"/>
        <end position="163"/>
    </location>
</feature>
<protein>
    <submittedName>
        <fullName evidence="6 7">RNA-binding protein Rsf1-like isoform X1</fullName>
    </submittedName>
</protein>
<dbReference type="PROSITE" id="PS50102">
    <property type="entry name" value="RRM"/>
    <property type="match status" value="1"/>
</dbReference>
<name>A0ABM1TKG2_LIMPO</name>
<evidence type="ECO:0000259" key="4">
    <source>
        <dbReference type="PROSITE" id="PS50102"/>
    </source>
</evidence>
<evidence type="ECO:0000256" key="3">
    <source>
        <dbReference type="SAM" id="MobiDB-lite"/>
    </source>
</evidence>
<evidence type="ECO:0000313" key="5">
    <source>
        <dbReference type="Proteomes" id="UP000694941"/>
    </source>
</evidence>
<feature type="compositionally biased region" description="Polar residues" evidence="3">
    <location>
        <begin position="164"/>
        <end position="174"/>
    </location>
</feature>
<feature type="compositionally biased region" description="Gly residues" evidence="3">
    <location>
        <begin position="89"/>
        <end position="107"/>
    </location>
</feature>
<dbReference type="Gene3D" id="3.30.70.330">
    <property type="match status" value="1"/>
</dbReference>
<dbReference type="RefSeq" id="XP_013788129.1">
    <property type="nucleotide sequence ID" value="XM_013932675.2"/>
</dbReference>
<feature type="domain" description="RRM" evidence="4">
    <location>
        <begin position="8"/>
        <end position="81"/>
    </location>
</feature>
<keyword evidence="1 2" id="KW-0694">RNA-binding</keyword>
<feature type="compositionally biased region" description="Low complexity" evidence="3">
    <location>
        <begin position="115"/>
        <end position="127"/>
    </location>
</feature>
<accession>A0ABM1TKG2</accession>
<dbReference type="RefSeq" id="XP_022256368.1">
    <property type="nucleotide sequence ID" value="XM_022400660.1"/>
</dbReference>